<gene>
    <name evidence="2" type="ORF">DN068_11525</name>
</gene>
<name>A0A2W2AXT3_9BACT</name>
<comment type="caution">
    <text evidence="2">The sequence shown here is derived from an EMBL/GenBank/DDBJ whole genome shotgun (WGS) entry which is preliminary data.</text>
</comment>
<dbReference type="EMBL" id="QKTW01000017">
    <property type="protein sequence ID" value="PZF72488.1"/>
    <property type="molecule type" value="Genomic_DNA"/>
</dbReference>
<evidence type="ECO:0000256" key="1">
    <source>
        <dbReference type="SAM" id="MobiDB-lite"/>
    </source>
</evidence>
<organism evidence="2 3">
    <name type="scientific">Taibaiella soli</name>
    <dbReference type="NCBI Taxonomy" id="1649169"/>
    <lineage>
        <taxon>Bacteria</taxon>
        <taxon>Pseudomonadati</taxon>
        <taxon>Bacteroidota</taxon>
        <taxon>Chitinophagia</taxon>
        <taxon>Chitinophagales</taxon>
        <taxon>Chitinophagaceae</taxon>
        <taxon>Taibaiella</taxon>
    </lineage>
</organism>
<keyword evidence="3" id="KW-1185">Reference proteome</keyword>
<evidence type="ECO:0000313" key="2">
    <source>
        <dbReference type="EMBL" id="PZF72488.1"/>
    </source>
</evidence>
<accession>A0A2W2AXT3</accession>
<sequence length="255" mass="26880">MIAVLALAAGISSCSKSDSSDPSNPNNNNNNNHPVSYRIDGLTDVSVQGDADSNTSVTTLMISDTLKSQQKITLSLEGLPNGCTGDFSVNGGYPSYTSVLTIKDNDAAPGVYPVKLNGEGSISGKTSLSFNLTIRPRTNFALYFLGTGNATVGLSGEFPPYTDHITKGDTLNRIVFNNYAGQGVAVYGDITGDVKHTMADINIPVQTIGGRKFWGSGNVWSSAMTNSGSQIIFSYKYTRAAGDTVGGYVTMDITQ</sequence>
<evidence type="ECO:0000313" key="3">
    <source>
        <dbReference type="Proteomes" id="UP000248745"/>
    </source>
</evidence>
<dbReference type="Proteomes" id="UP000248745">
    <property type="component" value="Unassembled WGS sequence"/>
</dbReference>
<dbReference type="AlphaFoldDB" id="A0A2W2AXT3"/>
<feature type="compositionally biased region" description="Low complexity" evidence="1">
    <location>
        <begin position="13"/>
        <end position="32"/>
    </location>
</feature>
<feature type="region of interest" description="Disordered" evidence="1">
    <location>
        <begin position="13"/>
        <end position="37"/>
    </location>
</feature>
<proteinExistence type="predicted"/>
<reference evidence="2 3" key="1">
    <citation type="submission" date="2018-06" db="EMBL/GenBank/DDBJ databases">
        <title>Mucibacter soli gen. nov., sp. nov., a new member of the family Chitinophagaceae producing mucin.</title>
        <authorList>
            <person name="Kim M.-K."/>
            <person name="Park S."/>
            <person name="Kim T.-S."/>
            <person name="Joung Y."/>
            <person name="Han J.-H."/>
            <person name="Kim S.B."/>
        </authorList>
    </citation>
    <scope>NUCLEOTIDE SEQUENCE [LARGE SCALE GENOMIC DNA]</scope>
    <source>
        <strain evidence="2 3">R1-15</strain>
    </source>
</reference>
<protein>
    <submittedName>
        <fullName evidence="2">Uncharacterized protein</fullName>
    </submittedName>
</protein>